<protein>
    <submittedName>
        <fullName evidence="2">Uncharacterized protein</fullName>
    </submittedName>
</protein>
<gene>
    <name evidence="2" type="ORF">CR513_09437</name>
</gene>
<organism evidence="2 3">
    <name type="scientific">Mucuna pruriens</name>
    <name type="common">Velvet bean</name>
    <name type="synonym">Dolichos pruriens</name>
    <dbReference type="NCBI Taxonomy" id="157652"/>
    <lineage>
        <taxon>Eukaryota</taxon>
        <taxon>Viridiplantae</taxon>
        <taxon>Streptophyta</taxon>
        <taxon>Embryophyta</taxon>
        <taxon>Tracheophyta</taxon>
        <taxon>Spermatophyta</taxon>
        <taxon>Magnoliopsida</taxon>
        <taxon>eudicotyledons</taxon>
        <taxon>Gunneridae</taxon>
        <taxon>Pentapetalae</taxon>
        <taxon>rosids</taxon>
        <taxon>fabids</taxon>
        <taxon>Fabales</taxon>
        <taxon>Fabaceae</taxon>
        <taxon>Papilionoideae</taxon>
        <taxon>50 kb inversion clade</taxon>
        <taxon>NPAAA clade</taxon>
        <taxon>indigoferoid/millettioid clade</taxon>
        <taxon>Phaseoleae</taxon>
        <taxon>Mucuna</taxon>
    </lineage>
</organism>
<evidence type="ECO:0000313" key="3">
    <source>
        <dbReference type="Proteomes" id="UP000257109"/>
    </source>
</evidence>
<keyword evidence="3" id="KW-1185">Reference proteome</keyword>
<dbReference type="OrthoDB" id="1731207at2759"/>
<sequence>FQEQFITLNVKLDDLQPIPKYRSPTSRHNDEEEEEEYSNGRYNENERRRRSEPRRDNYLGNIKMTIPKFQGKNDPKVYLEWERKVEHVFDCHNYSEEKKRKTHSYVGRYEVYHEKEICTKSLPYGIAQKFVMFDIRFYKCGGLI</sequence>
<feature type="non-terminal residue" evidence="2">
    <location>
        <position position="144"/>
    </location>
</feature>
<name>A0A371HUV5_MUCPR</name>
<dbReference type="PANTHER" id="PTHR35046:SF9">
    <property type="entry name" value="RNA-DIRECTED DNA POLYMERASE"/>
    <property type="match status" value="1"/>
</dbReference>
<comment type="caution">
    <text evidence="2">The sequence shown here is derived from an EMBL/GenBank/DDBJ whole genome shotgun (WGS) entry which is preliminary data.</text>
</comment>
<feature type="region of interest" description="Disordered" evidence="1">
    <location>
        <begin position="17"/>
        <end position="56"/>
    </location>
</feature>
<proteinExistence type="predicted"/>
<reference evidence="2" key="1">
    <citation type="submission" date="2018-05" db="EMBL/GenBank/DDBJ databases">
        <title>Draft genome of Mucuna pruriens seed.</title>
        <authorList>
            <person name="Nnadi N.E."/>
            <person name="Vos R."/>
            <person name="Hasami M.H."/>
            <person name="Devisetty U.K."/>
            <person name="Aguiy J.C."/>
        </authorList>
    </citation>
    <scope>NUCLEOTIDE SEQUENCE [LARGE SCALE GENOMIC DNA]</scope>
    <source>
        <strain evidence="2">JCA_2017</strain>
    </source>
</reference>
<feature type="compositionally biased region" description="Basic and acidic residues" evidence="1">
    <location>
        <begin position="43"/>
        <end position="56"/>
    </location>
</feature>
<dbReference type="Proteomes" id="UP000257109">
    <property type="component" value="Unassembled WGS sequence"/>
</dbReference>
<dbReference type="PANTHER" id="PTHR35046">
    <property type="entry name" value="ZINC KNUCKLE (CCHC-TYPE) FAMILY PROTEIN"/>
    <property type="match status" value="1"/>
</dbReference>
<feature type="non-terminal residue" evidence="2">
    <location>
        <position position="1"/>
    </location>
</feature>
<evidence type="ECO:0000313" key="2">
    <source>
        <dbReference type="EMBL" id="RDY06560.1"/>
    </source>
</evidence>
<dbReference type="AlphaFoldDB" id="A0A371HUV5"/>
<accession>A0A371HUV5</accession>
<evidence type="ECO:0000256" key="1">
    <source>
        <dbReference type="SAM" id="MobiDB-lite"/>
    </source>
</evidence>
<dbReference type="EMBL" id="QJKJ01001666">
    <property type="protein sequence ID" value="RDY06560.1"/>
    <property type="molecule type" value="Genomic_DNA"/>
</dbReference>